<keyword evidence="6" id="KW-0560">Oxidoreductase</keyword>
<evidence type="ECO:0000256" key="2">
    <source>
        <dbReference type="ARBA" id="ARBA00022485"/>
    </source>
</evidence>
<organism evidence="10 11">
    <name type="scientific">Desulfosporosinus metallidurans</name>
    <dbReference type="NCBI Taxonomy" id="1888891"/>
    <lineage>
        <taxon>Bacteria</taxon>
        <taxon>Bacillati</taxon>
        <taxon>Bacillota</taxon>
        <taxon>Clostridia</taxon>
        <taxon>Eubacteriales</taxon>
        <taxon>Desulfitobacteriaceae</taxon>
        <taxon>Desulfosporosinus</taxon>
    </lineage>
</organism>
<gene>
    <name evidence="10" type="ORF">DSOL_1057</name>
</gene>
<dbReference type="Proteomes" id="UP000186102">
    <property type="component" value="Unassembled WGS sequence"/>
</dbReference>
<dbReference type="InterPro" id="IPR006963">
    <property type="entry name" value="Mopterin_OxRdtase_4Fe-4S_dom"/>
</dbReference>
<feature type="domain" description="4Fe-4S Mo/W bis-MGD-type" evidence="9">
    <location>
        <begin position="61"/>
        <end position="117"/>
    </location>
</feature>
<dbReference type="Gene3D" id="3.40.228.10">
    <property type="entry name" value="Dimethylsulfoxide Reductase, domain 2"/>
    <property type="match status" value="1"/>
</dbReference>
<comment type="similarity">
    <text evidence="1">Belongs to the prokaryotic molybdopterin-containing oxidoreductase family.</text>
</comment>
<dbReference type="EMBL" id="MLBF01000005">
    <property type="protein sequence ID" value="OLN32946.1"/>
    <property type="molecule type" value="Genomic_DNA"/>
</dbReference>
<dbReference type="Gene3D" id="2.40.40.20">
    <property type="match status" value="1"/>
</dbReference>
<evidence type="ECO:0000256" key="6">
    <source>
        <dbReference type="ARBA" id="ARBA00023002"/>
    </source>
</evidence>
<dbReference type="PROSITE" id="PS51669">
    <property type="entry name" value="4FE4S_MOW_BIS_MGD"/>
    <property type="match status" value="1"/>
</dbReference>
<evidence type="ECO:0000256" key="1">
    <source>
        <dbReference type="ARBA" id="ARBA00010312"/>
    </source>
</evidence>
<evidence type="ECO:0000313" key="11">
    <source>
        <dbReference type="Proteomes" id="UP000186102"/>
    </source>
</evidence>
<dbReference type="Gene3D" id="3.40.50.740">
    <property type="match status" value="1"/>
</dbReference>
<dbReference type="OrthoDB" id="9810782at2"/>
<dbReference type="Gene3D" id="3.30.2070.10">
    <property type="entry name" value="Formate dehydrogenase/DMSO reductase"/>
    <property type="match status" value="1"/>
</dbReference>
<keyword evidence="3" id="KW-0500">Molybdenum</keyword>
<dbReference type="PANTHER" id="PTHR43742:SF9">
    <property type="entry name" value="TETRATHIONATE REDUCTASE SUBUNIT A"/>
    <property type="match status" value="1"/>
</dbReference>
<dbReference type="GO" id="GO:0046872">
    <property type="term" value="F:metal ion binding"/>
    <property type="evidence" value="ECO:0007669"/>
    <property type="project" value="UniProtKB-KW"/>
</dbReference>
<comment type="caution">
    <text evidence="10">The sequence shown here is derived from an EMBL/GenBank/DDBJ whole genome shotgun (WGS) entry which is preliminary data.</text>
</comment>
<dbReference type="GO" id="GO:0051539">
    <property type="term" value="F:4 iron, 4 sulfur cluster binding"/>
    <property type="evidence" value="ECO:0007669"/>
    <property type="project" value="UniProtKB-KW"/>
</dbReference>
<evidence type="ECO:0000256" key="4">
    <source>
        <dbReference type="ARBA" id="ARBA00022723"/>
    </source>
</evidence>
<proteinExistence type="inferred from homology"/>
<keyword evidence="4" id="KW-0479">Metal-binding</keyword>
<evidence type="ECO:0000313" key="10">
    <source>
        <dbReference type="EMBL" id="OLN32946.1"/>
    </source>
</evidence>
<dbReference type="GO" id="GO:0016491">
    <property type="term" value="F:oxidoreductase activity"/>
    <property type="evidence" value="ECO:0007669"/>
    <property type="project" value="UniProtKB-KW"/>
</dbReference>
<dbReference type="Pfam" id="PF04879">
    <property type="entry name" value="Molybdop_Fe4S4"/>
    <property type="match status" value="1"/>
</dbReference>
<dbReference type="Gene3D" id="2.20.25.90">
    <property type="entry name" value="ADC-like domains"/>
    <property type="match status" value="1"/>
</dbReference>
<evidence type="ECO:0000256" key="8">
    <source>
        <dbReference type="ARBA" id="ARBA00023014"/>
    </source>
</evidence>
<dbReference type="AlphaFoldDB" id="A0A1Q8R058"/>
<dbReference type="InterPro" id="IPR009010">
    <property type="entry name" value="Asp_de-COase-like_dom_sf"/>
</dbReference>
<dbReference type="SUPFAM" id="SSF53706">
    <property type="entry name" value="Formate dehydrogenase/DMSO reductase, domains 1-3"/>
    <property type="match status" value="1"/>
</dbReference>
<reference evidence="10 11" key="1">
    <citation type="submission" date="2016-09" db="EMBL/GenBank/DDBJ databases">
        <title>Complete genome of Desulfosporosinus sp. OL.</title>
        <authorList>
            <person name="Mardanov A."/>
            <person name="Beletsky A."/>
            <person name="Panova A."/>
            <person name="Karnachuk O."/>
            <person name="Ravin N."/>
        </authorList>
    </citation>
    <scope>NUCLEOTIDE SEQUENCE [LARGE SCALE GENOMIC DNA]</scope>
    <source>
        <strain evidence="10 11">OL</strain>
    </source>
</reference>
<keyword evidence="2" id="KW-0004">4Fe-4S</keyword>
<name>A0A1Q8R058_9FIRM</name>
<sequence>MSISNTCRIEQGVNTVNRREFLKSGALMGLLSSPLLVPPSLKAMELLESGKDFSPKNNGERQGIPSVCLQCVSGCGIIGYVEDGRLVKIEGNPEHPNSRGRLCAKGQAGVNQVYDPDRILYPLKRAGKRGEGKWERISWDQALSELVGKMKTLREQGRAQEVVFRSGRNRIGDLTERFFTAYGTPHQLNHTTICEGSKFVANELTWGYYRELPDVDHTKYILNFGSNPFEAHTIHVSLAQRISEARVNQRAKLVTFDVRLSNTAGRSDEWFPIKPGTDGAVALAMTKAIMDAGEYDADFINTWTTSSVEQLKAHLAPYTPEWAEKISGVAAPDIRRLALEFASARPHATTLSYRGVASHSNGTMSERCISLLNAVIGSVDAPGGYGMAEAIKYKEKASKPPALAQKSELVKPHEYPLASHGVAQLGLPLIEEGRAKCSIYVTYVNNDAYSYPDTEHMKQILANETLIPYFVSVDAYMGEATLFADLILPDATYLERQNLEQEDCFSRNPYVALRQPVIPPLGESRPFQDVLIDLAQRIGGGLEKFFDFKTMDEYVAGRIAGIEGLQAAGGLDYLKKHGVWFDPNKKLEYYRYKKPIKSETLNGTIVENGTIYKMEGDKKKYVGVMIKDQALQGFIPTAFPLSGKFEIYSKILEEKGLPPLPTYVPIEHLENLAQDDLILTTFKVHVQTQSRTANCKWLSEIFHDNPLWIHPQSAAKRNLKDGDEVIVQSKVGQQKTKVRVTEGIHPLVVAFAMGVGHTEYGRYASGKKVVPTPDDQGQWWHTFGVHLNSLVPVMVDPIGGGQPFMETVVKVSKV</sequence>
<dbReference type="InterPro" id="IPR006656">
    <property type="entry name" value="Mopterin_OxRdtase"/>
</dbReference>
<dbReference type="SMART" id="SM00926">
    <property type="entry name" value="Molybdop_Fe4S4"/>
    <property type="match status" value="1"/>
</dbReference>
<dbReference type="SUPFAM" id="SSF50692">
    <property type="entry name" value="ADC-like"/>
    <property type="match status" value="1"/>
</dbReference>
<dbReference type="Pfam" id="PF01568">
    <property type="entry name" value="Molydop_binding"/>
    <property type="match status" value="1"/>
</dbReference>
<accession>A0A1Q8R058</accession>
<dbReference type="GO" id="GO:0043546">
    <property type="term" value="F:molybdopterin cofactor binding"/>
    <property type="evidence" value="ECO:0007669"/>
    <property type="project" value="InterPro"/>
</dbReference>
<keyword evidence="5" id="KW-0732">Signal</keyword>
<keyword evidence="8" id="KW-0411">Iron-sulfur</keyword>
<dbReference type="InterPro" id="IPR050612">
    <property type="entry name" value="Prok_Mopterin_Oxidored"/>
</dbReference>
<evidence type="ECO:0000256" key="3">
    <source>
        <dbReference type="ARBA" id="ARBA00022505"/>
    </source>
</evidence>
<dbReference type="STRING" id="1888891.DSOL_1057"/>
<dbReference type="Pfam" id="PF00384">
    <property type="entry name" value="Molybdopterin"/>
    <property type="match status" value="1"/>
</dbReference>
<keyword evidence="11" id="KW-1185">Reference proteome</keyword>
<keyword evidence="7" id="KW-0408">Iron</keyword>
<dbReference type="InterPro" id="IPR006657">
    <property type="entry name" value="MoPterin_dinucl-bd_dom"/>
</dbReference>
<protein>
    <submittedName>
        <fullName evidence="10">Dehydrogenase</fullName>
    </submittedName>
</protein>
<evidence type="ECO:0000256" key="5">
    <source>
        <dbReference type="ARBA" id="ARBA00022729"/>
    </source>
</evidence>
<evidence type="ECO:0000259" key="9">
    <source>
        <dbReference type="PROSITE" id="PS51669"/>
    </source>
</evidence>
<dbReference type="PANTHER" id="PTHR43742">
    <property type="entry name" value="TRIMETHYLAMINE-N-OXIDE REDUCTASE"/>
    <property type="match status" value="1"/>
</dbReference>
<evidence type="ECO:0000256" key="7">
    <source>
        <dbReference type="ARBA" id="ARBA00023004"/>
    </source>
</evidence>